<dbReference type="Gene3D" id="3.40.50.1220">
    <property type="entry name" value="TPP-binding domain"/>
    <property type="match status" value="1"/>
</dbReference>
<dbReference type="GO" id="GO:0070403">
    <property type="term" value="F:NAD+ binding"/>
    <property type="evidence" value="ECO:0007669"/>
    <property type="project" value="InterPro"/>
</dbReference>
<dbReference type="NCBIfam" id="NF003738">
    <property type="entry name" value="PRK05333.1"/>
    <property type="match status" value="1"/>
</dbReference>
<dbReference type="PANTHER" id="PTHR11085">
    <property type="entry name" value="NAD-DEPENDENT PROTEIN DEACYLASE SIRTUIN-5, MITOCHONDRIAL-RELATED"/>
    <property type="match status" value="1"/>
</dbReference>
<dbReference type="PANTHER" id="PTHR11085:SF10">
    <property type="entry name" value="NAD-DEPENDENT PROTEIN DEACYLASE SIRTUIN-5, MITOCHONDRIAL-RELATED"/>
    <property type="match status" value="1"/>
</dbReference>
<feature type="domain" description="Deacetylase sirtuin-type" evidence="3">
    <location>
        <begin position="6"/>
        <end position="278"/>
    </location>
</feature>
<evidence type="ECO:0000256" key="1">
    <source>
        <dbReference type="ARBA" id="ARBA00022679"/>
    </source>
</evidence>
<keyword evidence="2" id="KW-0520">NAD</keyword>
<proteinExistence type="predicted"/>
<dbReference type="GO" id="GO:0017136">
    <property type="term" value="F:histone deacetylase activity, NAD-dependent"/>
    <property type="evidence" value="ECO:0007669"/>
    <property type="project" value="TreeGrafter"/>
</dbReference>
<dbReference type="AlphaFoldDB" id="A0A0F9Y366"/>
<dbReference type="InterPro" id="IPR050134">
    <property type="entry name" value="NAD-dep_sirtuin_deacylases"/>
</dbReference>
<dbReference type="PROSITE" id="PS50305">
    <property type="entry name" value="SIRTUIN"/>
    <property type="match status" value="1"/>
</dbReference>
<reference evidence="4" key="1">
    <citation type="journal article" date="2015" name="Nature">
        <title>Complex archaea that bridge the gap between prokaryotes and eukaryotes.</title>
        <authorList>
            <person name="Spang A."/>
            <person name="Saw J.H."/>
            <person name="Jorgensen S.L."/>
            <person name="Zaremba-Niedzwiedzka K."/>
            <person name="Martijn J."/>
            <person name="Lind A.E."/>
            <person name="van Eijk R."/>
            <person name="Schleper C."/>
            <person name="Guy L."/>
            <person name="Ettema T.J."/>
        </authorList>
    </citation>
    <scope>NUCLEOTIDE SEQUENCE</scope>
</reference>
<dbReference type="InterPro" id="IPR026591">
    <property type="entry name" value="Sirtuin_cat_small_dom_sf"/>
</dbReference>
<dbReference type="Gene3D" id="3.30.1600.10">
    <property type="entry name" value="SIR2/SIRT2 'Small Domain"/>
    <property type="match status" value="1"/>
</dbReference>
<gene>
    <name evidence="4" type="ORF">LCGC14_0139610</name>
</gene>
<evidence type="ECO:0000313" key="4">
    <source>
        <dbReference type="EMBL" id="KKN99168.1"/>
    </source>
</evidence>
<dbReference type="InterPro" id="IPR003000">
    <property type="entry name" value="Sirtuin"/>
</dbReference>
<evidence type="ECO:0000256" key="2">
    <source>
        <dbReference type="ARBA" id="ARBA00023027"/>
    </source>
</evidence>
<dbReference type="SUPFAM" id="SSF52467">
    <property type="entry name" value="DHS-like NAD/FAD-binding domain"/>
    <property type="match status" value="1"/>
</dbReference>
<accession>A0A0F9Y366</accession>
<dbReference type="InterPro" id="IPR029035">
    <property type="entry name" value="DHS-like_NAD/FAD-binding_dom"/>
</dbReference>
<evidence type="ECO:0000259" key="3">
    <source>
        <dbReference type="PROSITE" id="PS50305"/>
    </source>
</evidence>
<keyword evidence="1" id="KW-0808">Transferase</keyword>
<name>A0A0F9Y366_9ZZZZ</name>
<dbReference type="InterPro" id="IPR026590">
    <property type="entry name" value="Ssirtuin_cat_dom"/>
</dbReference>
<sequence>MTTALNNSPEQHATALAAFIRAHAPVLLLTGAGISTDSGIPDYRDSNGNWKRKQPVQHQEFMQCAATRQRYWARSLVGWPIMQKAQPNLAHRKIAELENKGLLSMIVTQNVDRLHQKAGSDAVIDLHGRADELICMSCGYREARAHMHARCASLNPSLDSVFATAAPDGDADLEMDFSTFEVPGCPQCDGILKPDVVFFGDTVPRPRVDQVFDVLANSRGLLVIGSSLMVFSGFRFARQAHQANTPIAILTQGRTRADDLASIKFDVPIAPLLAAIQT</sequence>
<dbReference type="Pfam" id="PF02146">
    <property type="entry name" value="SIR2"/>
    <property type="match status" value="1"/>
</dbReference>
<dbReference type="EMBL" id="LAZR01000048">
    <property type="protein sequence ID" value="KKN99168.1"/>
    <property type="molecule type" value="Genomic_DNA"/>
</dbReference>
<comment type="caution">
    <text evidence="4">The sequence shown here is derived from an EMBL/GenBank/DDBJ whole genome shotgun (WGS) entry which is preliminary data.</text>
</comment>
<protein>
    <recommendedName>
        <fullName evidence="3">Deacetylase sirtuin-type domain-containing protein</fullName>
    </recommendedName>
</protein>
<organism evidence="4">
    <name type="scientific">marine sediment metagenome</name>
    <dbReference type="NCBI Taxonomy" id="412755"/>
    <lineage>
        <taxon>unclassified sequences</taxon>
        <taxon>metagenomes</taxon>
        <taxon>ecological metagenomes</taxon>
    </lineage>
</organism>